<sequence>MTPKTDRQSVHIVGAGIGGLAAALRLAHAGLSVTVLERAATPGGKMRTLPSDAGPVDAGPTVLTMRPVFEALFADVGESLTDHVTLRANPILARHFWSDGTRLDLMADAQANRRNVEAAFGPTARDDFDRFTARACRLFDAFDAPMMQAATPSQAALTARVMRNPSLIADMAPHRSLMSMLRSAFREPKLAQLYARYATYVGGVPQTAPALLSLIADAEARGVWSVDGGMHRLAQAIARLAQTRGATILYDQHVTNIETDGTGVTAIVTATDRFPASRVLFNGDPRALREGLLGDGVTRAVPAHAVGPRSLSAHVHTFAATPTGPELATHNVFFGDDPMAEFGPLAKGATPEDATLYICAQDRGGGRRPGGRERFEIIRNAPPATSNTQDTAQEAQTCHTRTFQRLARFGLTFSPVPSPATMTAPADFAALFPGSQGALYGRSPAGLTAGLKRPTARTAVPGLYLVGGGAHPGAGVPMATLSARHAAEAILQDRTSTCAPRPAAMPGGTSTA</sequence>
<dbReference type="EMBL" id="CXSU01000001">
    <property type="protein sequence ID" value="CTQ48056.1"/>
    <property type="molecule type" value="Genomic_DNA"/>
</dbReference>
<organism evidence="7 8">
    <name type="scientific">Jannaschia donghaensis</name>
    <dbReference type="NCBI Taxonomy" id="420998"/>
    <lineage>
        <taxon>Bacteria</taxon>
        <taxon>Pseudomonadati</taxon>
        <taxon>Pseudomonadota</taxon>
        <taxon>Alphaproteobacteria</taxon>
        <taxon>Rhodobacterales</taxon>
        <taxon>Roseobacteraceae</taxon>
        <taxon>Jannaschia</taxon>
    </lineage>
</organism>
<keyword evidence="3 5" id="KW-0125">Carotenoid biosynthesis</keyword>
<dbReference type="EC" id="1.14.99.44" evidence="7"/>
<keyword evidence="8" id="KW-1185">Reference proteome</keyword>
<dbReference type="InterPro" id="IPR002937">
    <property type="entry name" value="Amino_oxidase"/>
</dbReference>
<evidence type="ECO:0000256" key="3">
    <source>
        <dbReference type="ARBA" id="ARBA00022746"/>
    </source>
</evidence>
<feature type="domain" description="Amine oxidase" evidence="6">
    <location>
        <begin position="17"/>
        <end position="301"/>
    </location>
</feature>
<keyword evidence="4 5" id="KW-0560">Oxidoreductase</keyword>
<dbReference type="Pfam" id="PF01593">
    <property type="entry name" value="Amino_oxidase"/>
    <property type="match status" value="1"/>
</dbReference>
<evidence type="ECO:0000313" key="7">
    <source>
        <dbReference type="EMBL" id="CTQ48056.1"/>
    </source>
</evidence>
<evidence type="ECO:0000259" key="6">
    <source>
        <dbReference type="Pfam" id="PF01593"/>
    </source>
</evidence>
<dbReference type="PANTHER" id="PTHR43734:SF7">
    <property type="entry name" value="4,4'-DIAPONEUROSPORENE OXYGENASE"/>
    <property type="match status" value="1"/>
</dbReference>
<dbReference type="PANTHER" id="PTHR43734">
    <property type="entry name" value="PHYTOENE DESATURASE"/>
    <property type="match status" value="1"/>
</dbReference>
<dbReference type="PROSITE" id="PS00982">
    <property type="entry name" value="PHYTOENE_DH"/>
    <property type="match status" value="1"/>
</dbReference>
<name>A0A0M6YG45_9RHOB</name>
<evidence type="ECO:0000313" key="8">
    <source>
        <dbReference type="Proteomes" id="UP000049222"/>
    </source>
</evidence>
<dbReference type="InterPro" id="IPR008150">
    <property type="entry name" value="Phytoene_DH_bac_CS"/>
</dbReference>
<reference evidence="7 8" key="1">
    <citation type="submission" date="2015-07" db="EMBL/GenBank/DDBJ databases">
        <authorList>
            <person name="Noorani M."/>
        </authorList>
    </citation>
    <scope>NUCLEOTIDE SEQUENCE [LARGE SCALE GENOMIC DNA]</scope>
    <source>
        <strain evidence="7 8">CECT 7802</strain>
    </source>
</reference>
<gene>
    <name evidence="7" type="primary">crtP</name>
    <name evidence="7" type="ORF">JDO7802_00050</name>
</gene>
<dbReference type="GO" id="GO:0016627">
    <property type="term" value="F:oxidoreductase activity, acting on the CH-CH group of donors"/>
    <property type="evidence" value="ECO:0007669"/>
    <property type="project" value="UniProtKB-ARBA"/>
</dbReference>
<dbReference type="AlphaFoldDB" id="A0A0M6YG45"/>
<dbReference type="InterPro" id="IPR036188">
    <property type="entry name" value="FAD/NAD-bd_sf"/>
</dbReference>
<dbReference type="InterPro" id="IPR014105">
    <property type="entry name" value="Carotenoid/retinoid_OxRdtase"/>
</dbReference>
<dbReference type="NCBIfam" id="NF045637">
    <property type="entry name" value="carotdesatCrtDProt"/>
    <property type="match status" value="1"/>
</dbReference>
<dbReference type="GO" id="GO:0016117">
    <property type="term" value="P:carotenoid biosynthetic process"/>
    <property type="evidence" value="ECO:0007669"/>
    <property type="project" value="UniProtKB-KW"/>
</dbReference>
<evidence type="ECO:0000256" key="2">
    <source>
        <dbReference type="ARBA" id="ARBA00006046"/>
    </source>
</evidence>
<evidence type="ECO:0000256" key="5">
    <source>
        <dbReference type="RuleBase" id="RU362075"/>
    </source>
</evidence>
<dbReference type="SUPFAM" id="SSF51905">
    <property type="entry name" value="FAD/NAD(P)-binding domain"/>
    <property type="match status" value="1"/>
</dbReference>
<protein>
    <submittedName>
        <fullName evidence="7">Diapolycopene oxygenase</fullName>
        <ecNumber evidence="7">1.14.99.44</ecNumber>
    </submittedName>
</protein>
<dbReference type="RefSeq" id="WP_055081721.1">
    <property type="nucleotide sequence ID" value="NZ_CXSU01000001.1"/>
</dbReference>
<dbReference type="InterPro" id="IPR054841">
    <property type="entry name" value="carotdesatCrtD"/>
</dbReference>
<comment type="similarity">
    <text evidence="2 5">Belongs to the carotenoid/retinoid oxidoreductase family.</text>
</comment>
<accession>A0A0M6YG45</accession>
<dbReference type="Gene3D" id="3.50.50.60">
    <property type="entry name" value="FAD/NAD(P)-binding domain"/>
    <property type="match status" value="2"/>
</dbReference>
<dbReference type="OrthoDB" id="9774675at2"/>
<comment type="pathway">
    <text evidence="1 5">Carotenoid biosynthesis.</text>
</comment>
<proteinExistence type="inferred from homology"/>
<evidence type="ECO:0000256" key="4">
    <source>
        <dbReference type="ARBA" id="ARBA00023002"/>
    </source>
</evidence>
<dbReference type="STRING" id="420998.JDO7802_00050"/>
<dbReference type="NCBIfam" id="TIGR02734">
    <property type="entry name" value="crtI_fam"/>
    <property type="match status" value="1"/>
</dbReference>
<dbReference type="Proteomes" id="UP000049222">
    <property type="component" value="Unassembled WGS sequence"/>
</dbReference>
<evidence type="ECO:0000256" key="1">
    <source>
        <dbReference type="ARBA" id="ARBA00004829"/>
    </source>
</evidence>